<evidence type="ECO:0000256" key="3">
    <source>
        <dbReference type="ARBA" id="ARBA00022723"/>
    </source>
</evidence>
<name>A0ABW2CHU8_9ACTN</name>
<gene>
    <name evidence="5" type="ORF">ACFQKB_16435</name>
</gene>
<reference evidence="6" key="1">
    <citation type="journal article" date="2019" name="Int. J. Syst. Evol. Microbiol.">
        <title>The Global Catalogue of Microorganisms (GCM) 10K type strain sequencing project: providing services to taxonomists for standard genome sequencing and annotation.</title>
        <authorList>
            <consortium name="The Broad Institute Genomics Platform"/>
            <consortium name="The Broad Institute Genome Sequencing Center for Infectious Disease"/>
            <person name="Wu L."/>
            <person name="Ma J."/>
        </authorList>
    </citation>
    <scope>NUCLEOTIDE SEQUENCE [LARGE SCALE GENOMIC DNA]</scope>
    <source>
        <strain evidence="6">JCM 3369</strain>
    </source>
</reference>
<comment type="caution">
    <text evidence="5">The sequence shown here is derived from an EMBL/GenBank/DDBJ whole genome shotgun (WGS) entry which is preliminary data.</text>
</comment>
<dbReference type="Gene3D" id="3.30.540.10">
    <property type="entry name" value="Fructose-1,6-Bisphosphatase, subunit A, domain 1"/>
    <property type="match status" value="1"/>
</dbReference>
<dbReference type="SUPFAM" id="SSF56655">
    <property type="entry name" value="Carbohydrate phosphatase"/>
    <property type="match status" value="1"/>
</dbReference>
<evidence type="ECO:0000256" key="1">
    <source>
        <dbReference type="ARBA" id="ARBA00001033"/>
    </source>
</evidence>
<accession>A0ABW2CHU8</accession>
<keyword evidence="3" id="KW-0479">Metal-binding</keyword>
<dbReference type="InterPro" id="IPR020550">
    <property type="entry name" value="Inositol_monophosphatase_CS"/>
</dbReference>
<protein>
    <recommendedName>
        <fullName evidence="2">inositol-phosphate phosphatase</fullName>
        <ecNumber evidence="2">3.1.3.25</ecNumber>
    </recommendedName>
</protein>
<organism evidence="5 6">
    <name type="scientific">Actinomadura yumaensis</name>
    <dbReference type="NCBI Taxonomy" id="111807"/>
    <lineage>
        <taxon>Bacteria</taxon>
        <taxon>Bacillati</taxon>
        <taxon>Actinomycetota</taxon>
        <taxon>Actinomycetes</taxon>
        <taxon>Streptosporangiales</taxon>
        <taxon>Thermomonosporaceae</taxon>
        <taxon>Actinomadura</taxon>
    </lineage>
</organism>
<dbReference type="PANTHER" id="PTHR20854">
    <property type="entry name" value="INOSITOL MONOPHOSPHATASE"/>
    <property type="match status" value="1"/>
</dbReference>
<dbReference type="Pfam" id="PF00459">
    <property type="entry name" value="Inositol_P"/>
    <property type="match status" value="1"/>
</dbReference>
<proteinExistence type="predicted"/>
<sequence>MNTDGIDVPASRELARIAEVAARATADRLRGAFRSRPEVLHKRDFHDPVTEHDRAAEETIREVLERHWPGGAVVGEEGGADGAGGVDDRDGGVRWYVDPIDGTANFAAGLPFFCTSIGAVADGRVVAGVVYDPVRDDLFSASLGGAECNGEPLRSAGAERDRGAVLLTGFPNARDLRRDGEAALERYGALVESFATLRRPGSAALCLAHVAAGWADAAYGTSVNAWDVAAALLLVRQAGGTYLPLGGAPGGNEWDAPGYVACVGGFDLAGSALAGVAGLAPAGDPT</sequence>
<dbReference type="PRINTS" id="PR00377">
    <property type="entry name" value="IMPHPHTASES"/>
</dbReference>
<dbReference type="InterPro" id="IPR000760">
    <property type="entry name" value="Inositol_monophosphatase-like"/>
</dbReference>
<dbReference type="PROSITE" id="PS00630">
    <property type="entry name" value="IMP_2"/>
    <property type="match status" value="1"/>
</dbReference>
<evidence type="ECO:0000313" key="6">
    <source>
        <dbReference type="Proteomes" id="UP001596380"/>
    </source>
</evidence>
<dbReference type="Gene3D" id="3.40.190.80">
    <property type="match status" value="1"/>
</dbReference>
<dbReference type="PANTHER" id="PTHR20854:SF4">
    <property type="entry name" value="INOSITOL-1-MONOPHOSPHATASE-RELATED"/>
    <property type="match status" value="1"/>
</dbReference>
<dbReference type="RefSeq" id="WP_160822776.1">
    <property type="nucleotide sequence ID" value="NZ_JBHSXE010000001.1"/>
</dbReference>
<dbReference type="EMBL" id="JBHSXS010000008">
    <property type="protein sequence ID" value="MFC6881358.1"/>
    <property type="molecule type" value="Genomic_DNA"/>
</dbReference>
<keyword evidence="6" id="KW-1185">Reference proteome</keyword>
<evidence type="ECO:0000313" key="5">
    <source>
        <dbReference type="EMBL" id="MFC6881358.1"/>
    </source>
</evidence>
<evidence type="ECO:0000256" key="4">
    <source>
        <dbReference type="ARBA" id="ARBA00022842"/>
    </source>
</evidence>
<dbReference type="Proteomes" id="UP001596380">
    <property type="component" value="Unassembled WGS sequence"/>
</dbReference>
<comment type="catalytic activity">
    <reaction evidence="1">
        <text>a myo-inositol phosphate + H2O = myo-inositol + phosphate</text>
        <dbReference type="Rhea" id="RHEA:24056"/>
        <dbReference type="ChEBI" id="CHEBI:15377"/>
        <dbReference type="ChEBI" id="CHEBI:17268"/>
        <dbReference type="ChEBI" id="CHEBI:43474"/>
        <dbReference type="ChEBI" id="CHEBI:84139"/>
        <dbReference type="EC" id="3.1.3.25"/>
    </reaction>
</comment>
<dbReference type="EC" id="3.1.3.25" evidence="2"/>
<keyword evidence="4" id="KW-0460">Magnesium</keyword>
<evidence type="ECO:0000256" key="2">
    <source>
        <dbReference type="ARBA" id="ARBA00013106"/>
    </source>
</evidence>